<dbReference type="Gene3D" id="1.20.58.100">
    <property type="entry name" value="Fumarate reductase/succinate dehydrogenase flavoprotein-like, C-terminal domain"/>
    <property type="match status" value="1"/>
</dbReference>
<dbReference type="EMBL" id="UHBY01000003">
    <property type="protein sequence ID" value="SUL34457.1"/>
    <property type="molecule type" value="Genomic_DNA"/>
</dbReference>
<reference evidence="1 2" key="1">
    <citation type="submission" date="2018-06" db="EMBL/GenBank/DDBJ databases">
        <authorList>
            <consortium name="Pathogen Informatics"/>
            <person name="Doyle S."/>
        </authorList>
    </citation>
    <scope>NUCLEOTIDE SEQUENCE [LARGE SCALE GENOMIC DNA]</scope>
    <source>
        <strain evidence="1 2">NCTC10702</strain>
    </source>
</reference>
<evidence type="ECO:0000313" key="2">
    <source>
        <dbReference type="Proteomes" id="UP000254116"/>
    </source>
</evidence>
<dbReference type="AlphaFoldDB" id="A0A380EGK1"/>
<protein>
    <submittedName>
        <fullName evidence="1">Succinate dehydrogenase flavoprotein subunit</fullName>
    </submittedName>
</protein>
<accession>A0A380EGK1</accession>
<dbReference type="SUPFAM" id="SSF46977">
    <property type="entry name" value="Succinate dehydrogenase/fumarate reductase flavoprotein C-terminal domain"/>
    <property type="match status" value="1"/>
</dbReference>
<sequence>MRGTENAYKLHRELGEIMTANVTVVRENEKLLETDKRLLN</sequence>
<dbReference type="Proteomes" id="UP000254116">
    <property type="component" value="Unassembled WGS sequence"/>
</dbReference>
<evidence type="ECO:0000313" key="1">
    <source>
        <dbReference type="EMBL" id="SUL34457.1"/>
    </source>
</evidence>
<dbReference type="GO" id="GO:0016491">
    <property type="term" value="F:oxidoreductase activity"/>
    <property type="evidence" value="ECO:0007669"/>
    <property type="project" value="InterPro"/>
</dbReference>
<name>A0A380EGK1_STAAU</name>
<proteinExistence type="predicted"/>
<dbReference type="InterPro" id="IPR037099">
    <property type="entry name" value="Fum_R/Succ_DH_flav-like_C_sf"/>
</dbReference>
<gene>
    <name evidence="1" type="primary">sdhA_4</name>
    <name evidence="1" type="ORF">NCTC10702_01822</name>
</gene>
<organism evidence="1 2">
    <name type="scientific">Staphylococcus aureus</name>
    <dbReference type="NCBI Taxonomy" id="1280"/>
    <lineage>
        <taxon>Bacteria</taxon>
        <taxon>Bacillati</taxon>
        <taxon>Bacillota</taxon>
        <taxon>Bacilli</taxon>
        <taxon>Bacillales</taxon>
        <taxon>Staphylococcaceae</taxon>
        <taxon>Staphylococcus</taxon>
    </lineage>
</organism>